<keyword evidence="3" id="KW-1185">Reference proteome</keyword>
<dbReference type="EMBL" id="KZ503195">
    <property type="protein sequence ID" value="PKU67432.1"/>
    <property type="molecule type" value="Genomic_DNA"/>
</dbReference>
<feature type="region of interest" description="Disordered" evidence="1">
    <location>
        <begin position="1"/>
        <end position="40"/>
    </location>
</feature>
<dbReference type="STRING" id="906689.A0A2I0VVK2"/>
<name>A0A2I0VVK2_9ASPA</name>
<reference evidence="2 3" key="2">
    <citation type="journal article" date="2017" name="Nature">
        <title>The Apostasia genome and the evolution of orchids.</title>
        <authorList>
            <person name="Zhang G.Q."/>
            <person name="Liu K.W."/>
            <person name="Li Z."/>
            <person name="Lohaus R."/>
            <person name="Hsiao Y.Y."/>
            <person name="Niu S.C."/>
            <person name="Wang J.Y."/>
            <person name="Lin Y.C."/>
            <person name="Xu Q."/>
            <person name="Chen L.J."/>
            <person name="Yoshida K."/>
            <person name="Fujiwara S."/>
            <person name="Wang Z.W."/>
            <person name="Zhang Y.Q."/>
            <person name="Mitsuda N."/>
            <person name="Wang M."/>
            <person name="Liu G.H."/>
            <person name="Pecoraro L."/>
            <person name="Huang H.X."/>
            <person name="Xiao X.J."/>
            <person name="Lin M."/>
            <person name="Wu X.Y."/>
            <person name="Wu W.L."/>
            <person name="Chen Y.Y."/>
            <person name="Chang S.B."/>
            <person name="Sakamoto S."/>
            <person name="Ohme-Takagi M."/>
            <person name="Yagi M."/>
            <person name="Zeng S.J."/>
            <person name="Shen C.Y."/>
            <person name="Yeh C.M."/>
            <person name="Luo Y.B."/>
            <person name="Tsai W.C."/>
            <person name="Van de Peer Y."/>
            <person name="Liu Z.J."/>
        </authorList>
    </citation>
    <scope>NUCLEOTIDE SEQUENCE [LARGE SCALE GENOMIC DNA]</scope>
    <source>
        <tissue evidence="2">The whole plant</tissue>
    </source>
</reference>
<evidence type="ECO:0000313" key="2">
    <source>
        <dbReference type="EMBL" id="PKU67432.1"/>
    </source>
</evidence>
<organism evidence="2 3">
    <name type="scientific">Dendrobium catenatum</name>
    <dbReference type="NCBI Taxonomy" id="906689"/>
    <lineage>
        <taxon>Eukaryota</taxon>
        <taxon>Viridiplantae</taxon>
        <taxon>Streptophyta</taxon>
        <taxon>Embryophyta</taxon>
        <taxon>Tracheophyta</taxon>
        <taxon>Spermatophyta</taxon>
        <taxon>Magnoliopsida</taxon>
        <taxon>Liliopsida</taxon>
        <taxon>Asparagales</taxon>
        <taxon>Orchidaceae</taxon>
        <taxon>Epidendroideae</taxon>
        <taxon>Malaxideae</taxon>
        <taxon>Dendrobiinae</taxon>
        <taxon>Dendrobium</taxon>
    </lineage>
</organism>
<reference evidence="2 3" key="1">
    <citation type="journal article" date="2016" name="Sci. Rep.">
        <title>The Dendrobium catenatum Lindl. genome sequence provides insights into polysaccharide synthase, floral development and adaptive evolution.</title>
        <authorList>
            <person name="Zhang G.Q."/>
            <person name="Xu Q."/>
            <person name="Bian C."/>
            <person name="Tsai W.C."/>
            <person name="Yeh C.M."/>
            <person name="Liu K.W."/>
            <person name="Yoshida K."/>
            <person name="Zhang L.S."/>
            <person name="Chang S.B."/>
            <person name="Chen F."/>
            <person name="Shi Y."/>
            <person name="Su Y.Y."/>
            <person name="Zhang Y.Q."/>
            <person name="Chen L.J."/>
            <person name="Yin Y."/>
            <person name="Lin M."/>
            <person name="Huang H."/>
            <person name="Deng H."/>
            <person name="Wang Z.W."/>
            <person name="Zhu S.L."/>
            <person name="Zhao X."/>
            <person name="Deng C."/>
            <person name="Niu S.C."/>
            <person name="Huang J."/>
            <person name="Wang M."/>
            <person name="Liu G.H."/>
            <person name="Yang H.J."/>
            <person name="Xiao X.J."/>
            <person name="Hsiao Y.Y."/>
            <person name="Wu W.L."/>
            <person name="Chen Y.Y."/>
            <person name="Mitsuda N."/>
            <person name="Ohme-Takagi M."/>
            <person name="Luo Y.B."/>
            <person name="Van de Peer Y."/>
            <person name="Liu Z.J."/>
        </authorList>
    </citation>
    <scope>NUCLEOTIDE SEQUENCE [LARGE SCALE GENOMIC DNA]</scope>
    <source>
        <tissue evidence="2">The whole plant</tissue>
    </source>
</reference>
<keyword evidence="2" id="KW-0378">Hydrolase</keyword>
<dbReference type="Gene3D" id="3.90.226.10">
    <property type="entry name" value="2-enoyl-CoA Hydratase, Chain A, domain 1"/>
    <property type="match status" value="1"/>
</dbReference>
<accession>A0A2I0VVK2</accession>
<evidence type="ECO:0000256" key="1">
    <source>
        <dbReference type="SAM" id="MobiDB-lite"/>
    </source>
</evidence>
<gene>
    <name evidence="2" type="ORF">MA16_Dca020327</name>
</gene>
<protein>
    <submittedName>
        <fullName evidence="2">3-hydroxyisobutyryl-CoA hydrolase-like protein 3, mitochondrial</fullName>
    </submittedName>
</protein>
<evidence type="ECO:0000313" key="3">
    <source>
        <dbReference type="Proteomes" id="UP000233837"/>
    </source>
</evidence>
<dbReference type="AlphaFoldDB" id="A0A2I0VVK2"/>
<proteinExistence type="predicted"/>
<dbReference type="Proteomes" id="UP000233837">
    <property type="component" value="Unassembled WGS sequence"/>
</dbReference>
<dbReference type="GO" id="GO:0016787">
    <property type="term" value="F:hydrolase activity"/>
    <property type="evidence" value="ECO:0007669"/>
    <property type="project" value="UniProtKB-KW"/>
</dbReference>
<sequence length="231" mass="25746">MAADGGRPSSTARGHFESRRGNPAPLFSSRSNLASSPPAFGDDLISNTMEGKVRFMSGKPLVINDGGFLKQKKPIEIIGKGKNVNSEKSMGFQKYGSPPESRENSKVVSEWAHDALQRLGKGAPFSLYFTKKHLSEVASAHRNDEHHLSEFHDVMKIEYRIALRSSLRNDFTEILPTLAADRTTTIRKFLWKAARMTVARRLVAGGKVGGLGFMGSWQLEERNWREKGIWS</sequence>